<protein>
    <submittedName>
        <fullName evidence="1">Uncharacterized protein</fullName>
    </submittedName>
</protein>
<name>A0A9D3Y594_DREPO</name>
<dbReference type="AlphaFoldDB" id="A0A9D3Y594"/>
<gene>
    <name evidence="1" type="ORF">DPMN_080978</name>
    <name evidence="2" type="ORF">DPMN_081010</name>
</gene>
<sequence>MESTNGTGNEYCMESPWRLLRHYRVPRKMANRDHPRLQSENQSPFLFLLAKDLVMKTSTEYNGT</sequence>
<dbReference type="EMBL" id="JAIWYP010000016">
    <property type="protein sequence ID" value="KAH3693545.1"/>
    <property type="molecule type" value="Genomic_DNA"/>
</dbReference>
<comment type="caution">
    <text evidence="1">The sequence shown here is derived from an EMBL/GenBank/DDBJ whole genome shotgun (WGS) entry which is preliminary data.</text>
</comment>
<evidence type="ECO:0000313" key="1">
    <source>
        <dbReference type="EMBL" id="KAH3693545.1"/>
    </source>
</evidence>
<keyword evidence="3" id="KW-1185">Reference proteome</keyword>
<accession>A0A9D3Y594</accession>
<evidence type="ECO:0000313" key="2">
    <source>
        <dbReference type="EMBL" id="KAH3693576.1"/>
    </source>
</evidence>
<evidence type="ECO:0000313" key="3">
    <source>
        <dbReference type="Proteomes" id="UP000828390"/>
    </source>
</evidence>
<dbReference type="EMBL" id="JAIWYP010000016">
    <property type="protein sequence ID" value="KAH3693576.1"/>
    <property type="molecule type" value="Genomic_DNA"/>
</dbReference>
<proteinExistence type="predicted"/>
<organism evidence="1 3">
    <name type="scientific">Dreissena polymorpha</name>
    <name type="common">Zebra mussel</name>
    <name type="synonym">Mytilus polymorpha</name>
    <dbReference type="NCBI Taxonomy" id="45954"/>
    <lineage>
        <taxon>Eukaryota</taxon>
        <taxon>Metazoa</taxon>
        <taxon>Spiralia</taxon>
        <taxon>Lophotrochozoa</taxon>
        <taxon>Mollusca</taxon>
        <taxon>Bivalvia</taxon>
        <taxon>Autobranchia</taxon>
        <taxon>Heteroconchia</taxon>
        <taxon>Euheterodonta</taxon>
        <taxon>Imparidentia</taxon>
        <taxon>Neoheterodontei</taxon>
        <taxon>Myida</taxon>
        <taxon>Dreissenoidea</taxon>
        <taxon>Dreissenidae</taxon>
        <taxon>Dreissena</taxon>
    </lineage>
</organism>
<reference evidence="1" key="1">
    <citation type="journal article" date="2019" name="bioRxiv">
        <title>The Genome of the Zebra Mussel, Dreissena polymorpha: A Resource for Invasive Species Research.</title>
        <authorList>
            <person name="McCartney M.A."/>
            <person name="Auch B."/>
            <person name="Kono T."/>
            <person name="Mallez S."/>
            <person name="Zhang Y."/>
            <person name="Obille A."/>
            <person name="Becker A."/>
            <person name="Abrahante J.E."/>
            <person name="Garbe J."/>
            <person name="Badalamenti J.P."/>
            <person name="Herman A."/>
            <person name="Mangelson H."/>
            <person name="Liachko I."/>
            <person name="Sullivan S."/>
            <person name="Sone E.D."/>
            <person name="Koren S."/>
            <person name="Silverstein K.A.T."/>
            <person name="Beckman K.B."/>
            <person name="Gohl D.M."/>
        </authorList>
    </citation>
    <scope>NUCLEOTIDE SEQUENCE</scope>
    <source>
        <strain evidence="1">Duluth1</strain>
        <tissue evidence="1">Whole animal</tissue>
    </source>
</reference>
<dbReference type="Proteomes" id="UP000828390">
    <property type="component" value="Unassembled WGS sequence"/>
</dbReference>
<reference evidence="1" key="2">
    <citation type="submission" date="2020-11" db="EMBL/GenBank/DDBJ databases">
        <authorList>
            <person name="McCartney M.A."/>
            <person name="Auch B."/>
            <person name="Kono T."/>
            <person name="Mallez S."/>
            <person name="Becker A."/>
            <person name="Gohl D.M."/>
            <person name="Silverstein K.A.T."/>
            <person name="Koren S."/>
            <person name="Bechman K.B."/>
            <person name="Herman A."/>
            <person name="Abrahante J.E."/>
            <person name="Garbe J."/>
        </authorList>
    </citation>
    <scope>NUCLEOTIDE SEQUENCE</scope>
    <source>
        <strain evidence="1">Duluth1</strain>
        <tissue evidence="1">Whole animal</tissue>
    </source>
</reference>